<evidence type="ECO:0000313" key="8">
    <source>
        <dbReference type="EMBL" id="EMS69943.1"/>
    </source>
</evidence>
<dbReference type="Gene3D" id="3.20.20.70">
    <property type="entry name" value="Aldolase class I"/>
    <property type="match status" value="1"/>
</dbReference>
<dbReference type="EMBL" id="AORV01000061">
    <property type="protein sequence ID" value="EMS69943.1"/>
    <property type="molecule type" value="Genomic_DNA"/>
</dbReference>
<dbReference type="GO" id="GO:0051539">
    <property type="term" value="F:4 iron, 4 sulfur cluster binding"/>
    <property type="evidence" value="ECO:0007669"/>
    <property type="project" value="UniProtKB-KW"/>
</dbReference>
<dbReference type="RefSeq" id="WP_004629376.1">
    <property type="nucleotide sequence ID" value="NZ_AORV01000061.1"/>
</dbReference>
<dbReference type="NCBIfam" id="TIGR04085">
    <property type="entry name" value="rSAM_more_4Fe4S"/>
    <property type="match status" value="1"/>
</dbReference>
<dbReference type="STRING" id="1195236.CTER_4364"/>
<keyword evidence="5" id="KW-0408">Iron</keyword>
<dbReference type="Proteomes" id="UP000014155">
    <property type="component" value="Unassembled WGS sequence"/>
</dbReference>
<dbReference type="InterPro" id="IPR007197">
    <property type="entry name" value="rSAM"/>
</dbReference>
<dbReference type="eggNOG" id="COG0641">
    <property type="taxonomic scope" value="Bacteria"/>
</dbReference>
<dbReference type="InterPro" id="IPR013785">
    <property type="entry name" value="Aldolase_TIM"/>
</dbReference>
<dbReference type="PROSITE" id="PS01305">
    <property type="entry name" value="MOAA_NIFB_PQQE"/>
    <property type="match status" value="1"/>
</dbReference>
<dbReference type="NCBIfam" id="TIGR04068">
    <property type="entry name" value="rSAM_ocin_clost"/>
    <property type="match status" value="1"/>
</dbReference>
<dbReference type="PANTHER" id="PTHR43273:SF8">
    <property type="entry name" value="RADICAL SAM DOMAIN PROTEIN"/>
    <property type="match status" value="1"/>
</dbReference>
<dbReference type="SFLD" id="SFLDG01384">
    <property type="entry name" value="thioether_bond_formation_requi"/>
    <property type="match status" value="1"/>
</dbReference>
<evidence type="ECO:0000313" key="9">
    <source>
        <dbReference type="Proteomes" id="UP000014155"/>
    </source>
</evidence>
<dbReference type="GO" id="GO:0046872">
    <property type="term" value="F:metal ion binding"/>
    <property type="evidence" value="ECO:0007669"/>
    <property type="project" value="UniProtKB-KW"/>
</dbReference>
<gene>
    <name evidence="8" type="ORF">CTER_4364</name>
</gene>
<keyword evidence="3" id="KW-0949">S-adenosyl-L-methionine</keyword>
<dbReference type="PATRIC" id="fig|1195236.3.peg.4549"/>
<dbReference type="GO" id="GO:0016491">
    <property type="term" value="F:oxidoreductase activity"/>
    <property type="evidence" value="ECO:0007669"/>
    <property type="project" value="InterPro"/>
</dbReference>
<dbReference type="CDD" id="cd01335">
    <property type="entry name" value="Radical_SAM"/>
    <property type="match status" value="1"/>
</dbReference>
<feature type="domain" description="Radical SAM core" evidence="7">
    <location>
        <begin position="85"/>
        <end position="319"/>
    </location>
</feature>
<evidence type="ECO:0000256" key="4">
    <source>
        <dbReference type="ARBA" id="ARBA00022723"/>
    </source>
</evidence>
<dbReference type="Pfam" id="PF04055">
    <property type="entry name" value="Radical_SAM"/>
    <property type="match status" value="1"/>
</dbReference>
<comment type="cofactor">
    <cofactor evidence="1">
        <name>[4Fe-4S] cluster</name>
        <dbReference type="ChEBI" id="CHEBI:49883"/>
    </cofactor>
</comment>
<dbReference type="InterPro" id="IPR000385">
    <property type="entry name" value="MoaA_NifB_PqqE_Fe-S-bd_CS"/>
</dbReference>
<dbReference type="SFLD" id="SFLDS00029">
    <property type="entry name" value="Radical_SAM"/>
    <property type="match status" value="1"/>
</dbReference>
<evidence type="ECO:0000256" key="5">
    <source>
        <dbReference type="ARBA" id="ARBA00023004"/>
    </source>
</evidence>
<protein>
    <submittedName>
        <fullName evidence="8">Arylsulfatase regulator (Fe-S oxidoreductase)</fullName>
    </submittedName>
</protein>
<dbReference type="InterPro" id="IPR058240">
    <property type="entry name" value="rSAM_sf"/>
</dbReference>
<dbReference type="AlphaFoldDB" id="S0FN89"/>
<dbReference type="SUPFAM" id="SSF102114">
    <property type="entry name" value="Radical SAM enzymes"/>
    <property type="match status" value="1"/>
</dbReference>
<dbReference type="PROSITE" id="PS51918">
    <property type="entry name" value="RADICAL_SAM"/>
    <property type="match status" value="1"/>
</dbReference>
<name>S0FN89_RUMCE</name>
<evidence type="ECO:0000256" key="1">
    <source>
        <dbReference type="ARBA" id="ARBA00001966"/>
    </source>
</evidence>
<keyword evidence="4" id="KW-0479">Metal-binding</keyword>
<sequence length="486" mass="56496">MHNHKPFIHTFKVGGKDYIYDVNRNVILKGQNELIKMLMKDQAESENVEDKDIFELMVKMKNDGFFSSNRIKEILHPADELIEYYLNSKIQKITLQLTQNCNLNCSYCAYSGGYYNRTHTKSRMDFEIAKRSIDFLLGHSEDNKEINIGFYGGEPLLEKGLIRKCINYAKENCFGKKLSFTITTNGTLLNENIVQLFVENDVYLVISLDGPKEVQDKNRKFACTSKSTFEIVMRNVSFIKEKYPNYYKNICFNAVLDQENEFCCIDNFFRDFDLVKEAMVLASEINPNSKKEHVKNDQTFINNYKYEIFKLFLSRLGRLDQSYVSKLVKTYFISLEKTFAQLKLTEKLPEKAHHGGPCIPGSQRLFIDTLGNFYPCERVSETSEIMKIGNIFDGFNYDNIREILNIGKLSESKCKNCWAFRFCGLCVAMADSVNGLSRYEKVSKCNRTIKFAEDRLKDICMLKNLKYEFNKFIGGRNERKTIDISL</sequence>
<evidence type="ECO:0000256" key="6">
    <source>
        <dbReference type="ARBA" id="ARBA00023014"/>
    </source>
</evidence>
<dbReference type="InterPro" id="IPR023885">
    <property type="entry name" value="4Fe4S-binding_SPASM_dom"/>
</dbReference>
<evidence type="ECO:0000256" key="2">
    <source>
        <dbReference type="ARBA" id="ARBA00022485"/>
    </source>
</evidence>
<dbReference type="InterPro" id="IPR023867">
    <property type="entry name" value="Sulphatase_maturase_rSAM"/>
</dbReference>
<reference evidence="8 9" key="1">
    <citation type="journal article" date="2013" name="Genome Announc.">
        <title>Draft Genome Sequence of the Cellulolytic, Mesophilic, Anaerobic Bacterium Clostridium termitidis Strain CT1112 (DSM 5398).</title>
        <authorList>
            <person name="Lal S."/>
            <person name="Ramachandran U."/>
            <person name="Zhang X."/>
            <person name="Munir R."/>
            <person name="Sparling R."/>
            <person name="Levin D.B."/>
        </authorList>
    </citation>
    <scope>NUCLEOTIDE SEQUENCE [LARGE SCALE GENOMIC DNA]</scope>
    <source>
        <strain evidence="8 9">CT1112</strain>
    </source>
</reference>
<organism evidence="8 9">
    <name type="scientific">Ruminiclostridium cellobioparum subsp. termitidis CT1112</name>
    <dbReference type="NCBI Taxonomy" id="1195236"/>
    <lineage>
        <taxon>Bacteria</taxon>
        <taxon>Bacillati</taxon>
        <taxon>Bacillota</taxon>
        <taxon>Clostridia</taxon>
        <taxon>Eubacteriales</taxon>
        <taxon>Oscillospiraceae</taxon>
        <taxon>Ruminiclostridium</taxon>
    </lineage>
</organism>
<dbReference type="SFLD" id="SFLDG01067">
    <property type="entry name" value="SPASM/twitch_domain_containing"/>
    <property type="match status" value="1"/>
</dbReference>
<proteinExistence type="predicted"/>
<evidence type="ECO:0000256" key="3">
    <source>
        <dbReference type="ARBA" id="ARBA00022691"/>
    </source>
</evidence>
<accession>S0FN89</accession>
<dbReference type="SFLD" id="SFLDG01386">
    <property type="entry name" value="main_SPASM_domain-containing"/>
    <property type="match status" value="1"/>
</dbReference>
<keyword evidence="2" id="KW-0004">4Fe-4S</keyword>
<keyword evidence="9" id="KW-1185">Reference proteome</keyword>
<comment type="caution">
    <text evidence="8">The sequence shown here is derived from an EMBL/GenBank/DDBJ whole genome shotgun (WGS) entry which is preliminary data.</text>
</comment>
<dbReference type="PANTHER" id="PTHR43273">
    <property type="entry name" value="ANAEROBIC SULFATASE-MATURATING ENZYME HOMOLOG ASLB-RELATED"/>
    <property type="match status" value="1"/>
</dbReference>
<dbReference type="InterPro" id="IPR024001">
    <property type="entry name" value="Cys-rich_pep_rSAM_mat_CcpM"/>
</dbReference>
<evidence type="ECO:0000259" key="7">
    <source>
        <dbReference type="PROSITE" id="PS51918"/>
    </source>
</evidence>
<keyword evidence="6" id="KW-0411">Iron-sulfur</keyword>